<protein>
    <submittedName>
        <fullName evidence="1">Uncharacterized protein</fullName>
    </submittedName>
</protein>
<sequence length="134" mass="14677">MANAMGTDMSVNGMVTLCSFIVEKTNVDHPFYFWGGIRFAHGEFEQSLYESRVHDVVTHQTTSRTDSAVEWLNLTGAGVLHNEKSPAILSISKSPAISSVNISHCASHGITLVSPVDHARLLFNRSVARYVIST</sequence>
<name>A0ABQ9ILG5_9NEOP</name>
<evidence type="ECO:0000313" key="2">
    <source>
        <dbReference type="Proteomes" id="UP001159363"/>
    </source>
</evidence>
<proteinExistence type="predicted"/>
<keyword evidence="2" id="KW-1185">Reference proteome</keyword>
<gene>
    <name evidence="1" type="ORF">PR048_002385</name>
</gene>
<organism evidence="1 2">
    <name type="scientific">Dryococelus australis</name>
    <dbReference type="NCBI Taxonomy" id="614101"/>
    <lineage>
        <taxon>Eukaryota</taxon>
        <taxon>Metazoa</taxon>
        <taxon>Ecdysozoa</taxon>
        <taxon>Arthropoda</taxon>
        <taxon>Hexapoda</taxon>
        <taxon>Insecta</taxon>
        <taxon>Pterygota</taxon>
        <taxon>Neoptera</taxon>
        <taxon>Polyneoptera</taxon>
        <taxon>Phasmatodea</taxon>
        <taxon>Verophasmatodea</taxon>
        <taxon>Anareolatae</taxon>
        <taxon>Phasmatidae</taxon>
        <taxon>Eurycanthinae</taxon>
        <taxon>Dryococelus</taxon>
    </lineage>
</organism>
<dbReference type="EMBL" id="JARBHB010000001">
    <property type="protein sequence ID" value="KAJ8897039.1"/>
    <property type="molecule type" value="Genomic_DNA"/>
</dbReference>
<reference evidence="1 2" key="1">
    <citation type="submission" date="2023-02" db="EMBL/GenBank/DDBJ databases">
        <title>LHISI_Scaffold_Assembly.</title>
        <authorList>
            <person name="Stuart O.P."/>
            <person name="Cleave R."/>
            <person name="Magrath M.J.L."/>
            <person name="Mikheyev A.S."/>
        </authorList>
    </citation>
    <scope>NUCLEOTIDE SEQUENCE [LARGE SCALE GENOMIC DNA]</scope>
    <source>
        <strain evidence="1">Daus_M_001</strain>
        <tissue evidence="1">Leg muscle</tissue>
    </source>
</reference>
<dbReference type="Proteomes" id="UP001159363">
    <property type="component" value="Chromosome 1"/>
</dbReference>
<accession>A0ABQ9ILG5</accession>
<evidence type="ECO:0000313" key="1">
    <source>
        <dbReference type="EMBL" id="KAJ8897039.1"/>
    </source>
</evidence>
<comment type="caution">
    <text evidence="1">The sequence shown here is derived from an EMBL/GenBank/DDBJ whole genome shotgun (WGS) entry which is preliminary data.</text>
</comment>